<evidence type="ECO:0000256" key="4">
    <source>
        <dbReference type="ARBA" id="ARBA00023027"/>
    </source>
</evidence>
<evidence type="ECO:0000256" key="2">
    <source>
        <dbReference type="ARBA" id="ARBA00011881"/>
    </source>
</evidence>
<evidence type="ECO:0000256" key="5">
    <source>
        <dbReference type="ARBA" id="ARBA00024226"/>
    </source>
</evidence>
<evidence type="ECO:0000256" key="1">
    <source>
        <dbReference type="ARBA" id="ARBA00009986"/>
    </source>
</evidence>
<reference evidence="9 10" key="1">
    <citation type="journal article" date="2023" name="Hortic Res">
        <title>The complete reference genome for grapevine (Vitis vinifera L.) genetics and breeding.</title>
        <authorList>
            <person name="Shi X."/>
            <person name="Cao S."/>
            <person name="Wang X."/>
            <person name="Huang S."/>
            <person name="Wang Y."/>
            <person name="Liu Z."/>
            <person name="Liu W."/>
            <person name="Leng X."/>
            <person name="Peng Y."/>
            <person name="Wang N."/>
            <person name="Wang Y."/>
            <person name="Ma Z."/>
            <person name="Xu X."/>
            <person name="Zhang F."/>
            <person name="Xue H."/>
            <person name="Zhong H."/>
            <person name="Wang Y."/>
            <person name="Zhang K."/>
            <person name="Velt A."/>
            <person name="Avia K."/>
            <person name="Holtgrawe D."/>
            <person name="Grimplet J."/>
            <person name="Matus J.T."/>
            <person name="Ware D."/>
            <person name="Wu X."/>
            <person name="Wang H."/>
            <person name="Liu C."/>
            <person name="Fang Y."/>
            <person name="Rustenholz C."/>
            <person name="Cheng Z."/>
            <person name="Xiao H."/>
            <person name="Zhou Y."/>
        </authorList>
    </citation>
    <scope>NUCLEOTIDE SEQUENCE [LARGE SCALE GENOMIC DNA]</scope>
    <source>
        <strain evidence="10">cv. Pinot noir / PN40024</strain>
        <tissue evidence="9">Leaf</tissue>
    </source>
</reference>
<dbReference type="Proteomes" id="UP001227230">
    <property type="component" value="Chromosome 9"/>
</dbReference>
<feature type="active site" evidence="6">
    <location>
        <position position="347"/>
    </location>
</feature>
<accession>A0ABY9CIB8</accession>
<name>A0ABY9CIB8_VITVI</name>
<comment type="similarity">
    <text evidence="1 7">Belongs to the aldehyde dehydrogenase family.</text>
</comment>
<dbReference type="PANTHER" id="PTHR43521:SF1">
    <property type="entry name" value="ALPHA-AMINOADIPIC SEMIALDEHYDE DEHYDROGENASE"/>
    <property type="match status" value="1"/>
</dbReference>
<evidence type="ECO:0000313" key="10">
    <source>
        <dbReference type="Proteomes" id="UP001227230"/>
    </source>
</evidence>
<evidence type="ECO:0000256" key="6">
    <source>
        <dbReference type="PROSITE-ProRule" id="PRU10007"/>
    </source>
</evidence>
<evidence type="ECO:0000256" key="7">
    <source>
        <dbReference type="RuleBase" id="RU003345"/>
    </source>
</evidence>
<protein>
    <recommendedName>
        <fullName evidence="5">aldehyde dehydrogenase (NAD(+))</fullName>
        <ecNumber evidence="5">1.2.1.3</ecNumber>
    </recommendedName>
</protein>
<evidence type="ECO:0000313" key="9">
    <source>
        <dbReference type="EMBL" id="WJZ94254.1"/>
    </source>
</evidence>
<dbReference type="InterPro" id="IPR016162">
    <property type="entry name" value="Ald_DH_N"/>
</dbReference>
<dbReference type="InterPro" id="IPR016161">
    <property type="entry name" value="Ald_DH/histidinol_DH"/>
</dbReference>
<keyword evidence="4" id="KW-0520">NAD</keyword>
<evidence type="ECO:0000259" key="8">
    <source>
        <dbReference type="Pfam" id="PF00171"/>
    </source>
</evidence>
<gene>
    <name evidence="9" type="ORF">VitviT2T_013129</name>
</gene>
<organism evidence="9 10">
    <name type="scientific">Vitis vinifera</name>
    <name type="common">Grape</name>
    <dbReference type="NCBI Taxonomy" id="29760"/>
    <lineage>
        <taxon>Eukaryota</taxon>
        <taxon>Viridiplantae</taxon>
        <taxon>Streptophyta</taxon>
        <taxon>Embryophyta</taxon>
        <taxon>Tracheophyta</taxon>
        <taxon>Spermatophyta</taxon>
        <taxon>Magnoliopsida</taxon>
        <taxon>eudicotyledons</taxon>
        <taxon>Gunneridae</taxon>
        <taxon>Pentapetalae</taxon>
        <taxon>rosids</taxon>
        <taxon>Vitales</taxon>
        <taxon>Vitaceae</taxon>
        <taxon>Viteae</taxon>
        <taxon>Vitis</taxon>
    </lineage>
</organism>
<dbReference type="Gene3D" id="3.40.309.10">
    <property type="entry name" value="Aldehyde Dehydrogenase, Chain A, domain 2"/>
    <property type="match status" value="1"/>
</dbReference>
<comment type="subunit">
    <text evidence="2">Homotetramer.</text>
</comment>
<dbReference type="InterPro" id="IPR016163">
    <property type="entry name" value="Ald_DH_C"/>
</dbReference>
<dbReference type="InterPro" id="IPR044638">
    <property type="entry name" value="ALDH7A1-like"/>
</dbReference>
<dbReference type="EMBL" id="CP126656">
    <property type="protein sequence ID" value="WJZ94254.1"/>
    <property type="molecule type" value="Genomic_DNA"/>
</dbReference>
<dbReference type="InterPro" id="IPR029510">
    <property type="entry name" value="Ald_DH_CS_GLU"/>
</dbReference>
<feature type="domain" description="Aldehyde dehydrogenase" evidence="8">
    <location>
        <begin position="111"/>
        <end position="540"/>
    </location>
</feature>
<dbReference type="Pfam" id="PF00171">
    <property type="entry name" value="Aldedh"/>
    <property type="match status" value="1"/>
</dbReference>
<dbReference type="PANTHER" id="PTHR43521">
    <property type="entry name" value="ALPHA-AMINOADIPIC SEMIALDEHYDE DEHYDROGENASE"/>
    <property type="match status" value="1"/>
</dbReference>
<dbReference type="PROSITE" id="PS00687">
    <property type="entry name" value="ALDEHYDE_DEHYDR_GLU"/>
    <property type="match status" value="1"/>
</dbReference>
<dbReference type="SUPFAM" id="SSF53720">
    <property type="entry name" value="ALDH-like"/>
    <property type="match status" value="1"/>
</dbReference>
<keyword evidence="3 7" id="KW-0560">Oxidoreductase</keyword>
<dbReference type="InterPro" id="IPR015590">
    <property type="entry name" value="Aldehyde_DH_dom"/>
</dbReference>
<dbReference type="EC" id="1.2.1.3" evidence="5"/>
<dbReference type="Gene3D" id="3.40.605.10">
    <property type="entry name" value="Aldehyde Dehydrogenase, Chain A, domain 1"/>
    <property type="match status" value="1"/>
</dbReference>
<proteinExistence type="inferred from homology"/>
<keyword evidence="10" id="KW-1185">Reference proteome</keyword>
<evidence type="ECO:0000256" key="3">
    <source>
        <dbReference type="ARBA" id="ARBA00023002"/>
    </source>
</evidence>
<sequence>MDEVEIGACRRPRPEVANSFFPDADAWFVSTCSVSRPKTHSKGVTVISHLKPEGLNKSALLHCSKLLASLYAPNLSSIHNMFARSEYMFLSEIDLSVVHPGYYVNGKWKGRSSSMVTSVNPVDNETIAAVTEGSIEDYEEGIQACSKAAKLWMKTPVSKRCEIVRQIGDALRAKLQLFGRLVSLEVGKILVAGIGEVQEVIDMCDYAAGLSEKLNLNASIRHERQNHVTLQLRNPFGVVGVITPFNFPCAVLGRNACMALVTGNCVVWKGSRTTPLVTIAITKLVAGVLKNNNLPGAIFTSFCGGAPIGQAMAEDKRIPLVSFTGTSKVGLMVQQRVNDRFGKCLLELSGNNAITVMGDADIPLVVQAVLLDAVGIAGQCRITCHRLFIQETIYELVIERLLLEYTLVTIGMGDPLKTGTLLGPLHTKALKRNFRTVMQKIKSQGGKVFIGDVVSTVGNFVRPTIVEISPNADVVKEELFVPVLYVIKFTTFEEAMQINNSISPGSSNSIFTRKPHLVVPGIRSLGIDCGIVNVNLPTRGRGGAGSDSWEQYTRRTICTINYGDESSF</sequence>